<keyword evidence="7" id="KW-1185">Reference proteome</keyword>
<evidence type="ECO:0000256" key="4">
    <source>
        <dbReference type="ARBA" id="ARBA00023163"/>
    </source>
</evidence>
<dbReference type="OrthoDB" id="37081at2"/>
<dbReference type="Gene3D" id="3.40.50.2300">
    <property type="match status" value="2"/>
</dbReference>
<dbReference type="CDD" id="cd01392">
    <property type="entry name" value="HTH_LacI"/>
    <property type="match status" value="1"/>
</dbReference>
<reference evidence="6 7" key="1">
    <citation type="submission" date="2016-10" db="EMBL/GenBank/DDBJ databases">
        <authorList>
            <person name="de Groot N.N."/>
        </authorList>
    </citation>
    <scope>NUCLEOTIDE SEQUENCE [LARGE SCALE GENOMIC DNA]</scope>
    <source>
        <strain>J11</strain>
        <strain evidence="7">PG 39</strain>
    </source>
</reference>
<gene>
    <name evidence="6" type="ORF">SAMN05660282_00706</name>
</gene>
<keyword evidence="2" id="KW-0805">Transcription regulation</keyword>
<dbReference type="EMBL" id="FOPJ01000003">
    <property type="protein sequence ID" value="SFG37444.1"/>
    <property type="molecule type" value="Genomic_DNA"/>
</dbReference>
<keyword evidence="1" id="KW-0678">Repressor</keyword>
<dbReference type="SMART" id="SM00354">
    <property type="entry name" value="HTH_LACI"/>
    <property type="match status" value="1"/>
</dbReference>
<dbReference type="InterPro" id="IPR028082">
    <property type="entry name" value="Peripla_BP_I"/>
</dbReference>
<evidence type="ECO:0000256" key="2">
    <source>
        <dbReference type="ARBA" id="ARBA00023015"/>
    </source>
</evidence>
<keyword evidence="4" id="KW-0804">Transcription</keyword>
<organism evidence="6 7">
    <name type="scientific">Corynebacterium spheniscorum</name>
    <dbReference type="NCBI Taxonomy" id="185761"/>
    <lineage>
        <taxon>Bacteria</taxon>
        <taxon>Bacillati</taxon>
        <taxon>Actinomycetota</taxon>
        <taxon>Actinomycetes</taxon>
        <taxon>Mycobacteriales</taxon>
        <taxon>Corynebacteriaceae</taxon>
        <taxon>Corynebacterium</taxon>
    </lineage>
</organism>
<dbReference type="PANTHER" id="PTHR30146">
    <property type="entry name" value="LACI-RELATED TRANSCRIPTIONAL REPRESSOR"/>
    <property type="match status" value="1"/>
</dbReference>
<accession>A0A1I2R9S6</accession>
<dbReference type="Proteomes" id="UP000199065">
    <property type="component" value="Unassembled WGS sequence"/>
</dbReference>
<sequence>MAVSLWVHYPVRGFRKALEDIQSWEHCVSTKRPTMKDVALSAGVSTTTVSLVVRGDSQIPDCTAKRVHQAIKDVGYVYNRLAGNLRGGGATTFGILVTNPRNAYFRELIMAVEQALADSDDMAVSTFSLGGKRREAALATKLAGQGISGLMFMPREPYSDHDMQEINARLGIPVVQLIHDSAPAFDHVIVDEYAAGYLLGEHLAELNPNNLLFIGGSTSNSVLRQRVAGIQDGLAKHLPDKEIPVCEAAATNGNYEFSENLNLVTEALDRCHENLDGAAPDVVVCFNESYLVGALITLRDRGFMPGDDVAIAAFGDLPVLSSPGFGMSTTVVNIHPEQFGLKALEVLRNRIADPDLPPQRAVIAPKLVVGDSTTRRIPTKS</sequence>
<keyword evidence="3" id="KW-0238">DNA-binding</keyword>
<protein>
    <submittedName>
        <fullName evidence="6">Transcriptional regulator, LacI family</fullName>
    </submittedName>
</protein>
<proteinExistence type="predicted"/>
<name>A0A1I2R9S6_9CORY</name>
<evidence type="ECO:0000313" key="7">
    <source>
        <dbReference type="Proteomes" id="UP000199065"/>
    </source>
</evidence>
<evidence type="ECO:0000256" key="1">
    <source>
        <dbReference type="ARBA" id="ARBA00022491"/>
    </source>
</evidence>
<dbReference type="STRING" id="185761.SAMN05660282_00706"/>
<dbReference type="InterPro" id="IPR046335">
    <property type="entry name" value="LacI/GalR-like_sensor"/>
</dbReference>
<dbReference type="AlphaFoldDB" id="A0A1I2R9S6"/>
<dbReference type="GO" id="GO:0000976">
    <property type="term" value="F:transcription cis-regulatory region binding"/>
    <property type="evidence" value="ECO:0007669"/>
    <property type="project" value="TreeGrafter"/>
</dbReference>
<feature type="domain" description="HTH lacI-type" evidence="5">
    <location>
        <begin position="33"/>
        <end position="87"/>
    </location>
</feature>
<evidence type="ECO:0000259" key="5">
    <source>
        <dbReference type="PROSITE" id="PS50932"/>
    </source>
</evidence>
<evidence type="ECO:0000256" key="3">
    <source>
        <dbReference type="ARBA" id="ARBA00023125"/>
    </source>
</evidence>
<dbReference type="PROSITE" id="PS50932">
    <property type="entry name" value="HTH_LACI_2"/>
    <property type="match status" value="1"/>
</dbReference>
<dbReference type="Gene3D" id="1.10.260.40">
    <property type="entry name" value="lambda repressor-like DNA-binding domains"/>
    <property type="match status" value="1"/>
</dbReference>
<dbReference type="SUPFAM" id="SSF53822">
    <property type="entry name" value="Periplasmic binding protein-like I"/>
    <property type="match status" value="1"/>
</dbReference>
<dbReference type="PANTHER" id="PTHR30146:SF148">
    <property type="entry name" value="HTH-TYPE TRANSCRIPTIONAL REPRESSOR PURR-RELATED"/>
    <property type="match status" value="1"/>
</dbReference>
<dbReference type="SUPFAM" id="SSF47413">
    <property type="entry name" value="lambda repressor-like DNA-binding domains"/>
    <property type="match status" value="1"/>
</dbReference>
<dbReference type="InterPro" id="IPR010982">
    <property type="entry name" value="Lambda_DNA-bd_dom_sf"/>
</dbReference>
<dbReference type="Pfam" id="PF00356">
    <property type="entry name" value="LacI"/>
    <property type="match status" value="1"/>
</dbReference>
<dbReference type="PROSITE" id="PS00356">
    <property type="entry name" value="HTH_LACI_1"/>
    <property type="match status" value="1"/>
</dbReference>
<dbReference type="InterPro" id="IPR000843">
    <property type="entry name" value="HTH_LacI"/>
</dbReference>
<dbReference type="GO" id="GO:0003700">
    <property type="term" value="F:DNA-binding transcription factor activity"/>
    <property type="evidence" value="ECO:0007669"/>
    <property type="project" value="TreeGrafter"/>
</dbReference>
<evidence type="ECO:0000313" key="6">
    <source>
        <dbReference type="EMBL" id="SFG37444.1"/>
    </source>
</evidence>
<dbReference type="Pfam" id="PF13377">
    <property type="entry name" value="Peripla_BP_3"/>
    <property type="match status" value="1"/>
</dbReference>
<dbReference type="CDD" id="cd06267">
    <property type="entry name" value="PBP1_LacI_sugar_binding-like"/>
    <property type="match status" value="1"/>
</dbReference>